<reference evidence="7 8" key="1">
    <citation type="submission" date="2019-11" db="EMBL/GenBank/DDBJ databases">
        <title>Genome sequences of 17 halophilic strains isolated from different environments.</title>
        <authorList>
            <person name="Furrow R.E."/>
        </authorList>
    </citation>
    <scope>NUCLEOTIDE SEQUENCE [LARGE SCALE GENOMIC DNA]</scope>
    <source>
        <strain evidence="7 8">SL-4</strain>
    </source>
</reference>
<dbReference type="Gene3D" id="1.50.10.20">
    <property type="match status" value="2"/>
</dbReference>
<dbReference type="InterPro" id="IPR032696">
    <property type="entry name" value="SQ_cyclase_C"/>
</dbReference>
<dbReference type="InterPro" id="IPR002365">
    <property type="entry name" value="Terpene_synthase_CS"/>
</dbReference>
<dbReference type="Proteomes" id="UP000450457">
    <property type="component" value="Unassembled WGS sequence"/>
</dbReference>
<organism evidence="7 8">
    <name type="scientific">Halobacillus litoralis</name>
    <dbReference type="NCBI Taxonomy" id="45668"/>
    <lineage>
        <taxon>Bacteria</taxon>
        <taxon>Bacillati</taxon>
        <taxon>Bacillota</taxon>
        <taxon>Bacilli</taxon>
        <taxon>Bacillales</taxon>
        <taxon>Bacillaceae</taxon>
        <taxon>Halobacillus</taxon>
    </lineage>
</organism>
<feature type="domain" description="Squalene cyclase C-terminal" evidence="5">
    <location>
        <begin position="299"/>
        <end position="610"/>
    </location>
</feature>
<dbReference type="SUPFAM" id="SSF48239">
    <property type="entry name" value="Terpenoid cyclases/Protein prenyltransferases"/>
    <property type="match status" value="2"/>
</dbReference>
<evidence type="ECO:0000259" key="5">
    <source>
        <dbReference type="Pfam" id="PF13243"/>
    </source>
</evidence>
<dbReference type="GeneID" id="78008547"/>
<comment type="similarity">
    <text evidence="2">Belongs to the terpene cyclase/mutase family.</text>
</comment>
<feature type="domain" description="Squalene cyclase N-terminal" evidence="6">
    <location>
        <begin position="10"/>
        <end position="286"/>
    </location>
</feature>
<evidence type="ECO:0000256" key="3">
    <source>
        <dbReference type="ARBA" id="ARBA00022737"/>
    </source>
</evidence>
<dbReference type="SFLD" id="SFLDG01016">
    <property type="entry name" value="Prenyltransferase_Like_2"/>
    <property type="match status" value="1"/>
</dbReference>
<evidence type="ECO:0000313" key="8">
    <source>
        <dbReference type="Proteomes" id="UP000450457"/>
    </source>
</evidence>
<sequence length="614" mass="69478">MNDRIKDAIKQLEAEIQGRQKDDGCFHFCFENSLMTDANMILLLQTFSKEKELTKQLCERLSSLQNEEGYWKLYEDDEGNLSATIEAVFALLYAGYYSNGDLAIRKAKAFIRKHGGLNRAHSMTKITLAIHGQYPWPSLFHLPVHIILLPPSSPVSFYDFSSYARVHMAPVLLLSDQPFVLKNKQIPDMSDCFFREEEDLLPEASRSLLTSVQSAVKTLTGLPHRLYLLSRQRLLTYMLQRIESDGTLYSYFSSTFYMIYALVSCGYQKHDPLIKKAIQGLMQHACLTERGVHIQNSPSDIWDTALISHALQAHPASGIPLHKSEQFLLKHQQTKFGDWMVAVNHTEPGGWGFSKSNTIHPDVDDSTAALRALRKDDPSFQSHYTRGLKWVLAMQNDDGGWPAFEIGKTNPLMKFVPIDGAESASIDPSTADLTGRTLEFLGSNARFPLTDPRIQKAVNWLRSHQEGDGSWYGRWGITYLYGSWAAITGMRAVGVGKDDPSIRRGVQFLEAVQNEDGGWGESCKSDQEKTYIPLGDSTLPQTSWALDALMAVHERRTPVIEKGISCVLRKLEEKDWTYEYPTGAGLPGNFYIYYHSYNYIWPLLVLKKYLSLST</sequence>
<keyword evidence="3" id="KW-0677">Repeat</keyword>
<keyword evidence="4 7" id="KW-0413">Isomerase</keyword>
<evidence type="ECO:0000256" key="1">
    <source>
        <dbReference type="ARBA" id="ARBA00004999"/>
    </source>
</evidence>
<dbReference type="EC" id="5.4.99.17" evidence="7"/>
<dbReference type="AlphaFoldDB" id="A0A845FDA3"/>
<evidence type="ECO:0000259" key="6">
    <source>
        <dbReference type="Pfam" id="PF13249"/>
    </source>
</evidence>
<name>A0A845FDA3_9BACI</name>
<protein>
    <submittedName>
        <fullName evidence="7">Squalene--hopene cyclase</fullName>
        <ecNumber evidence="7">5.4.99.17</ecNumber>
    </submittedName>
</protein>
<dbReference type="GO" id="GO:0016104">
    <property type="term" value="P:triterpenoid biosynthetic process"/>
    <property type="evidence" value="ECO:0007669"/>
    <property type="project" value="InterPro"/>
</dbReference>
<dbReference type="OrthoDB" id="9758578at2"/>
<dbReference type="PANTHER" id="PTHR11764:SF20">
    <property type="entry name" value="LANOSTEROL SYNTHASE"/>
    <property type="match status" value="1"/>
</dbReference>
<dbReference type="Pfam" id="PF13249">
    <property type="entry name" value="SQHop_cyclase_N"/>
    <property type="match status" value="1"/>
</dbReference>
<dbReference type="UniPathway" id="UPA00337"/>
<dbReference type="InterPro" id="IPR008930">
    <property type="entry name" value="Terpenoid_cyclase/PrenylTrfase"/>
</dbReference>
<dbReference type="EMBL" id="WMFA01000008">
    <property type="protein sequence ID" value="MYL72383.1"/>
    <property type="molecule type" value="Genomic_DNA"/>
</dbReference>
<dbReference type="Pfam" id="PF13243">
    <property type="entry name" value="SQHop_cyclase_C"/>
    <property type="match status" value="1"/>
</dbReference>
<evidence type="ECO:0000313" key="7">
    <source>
        <dbReference type="EMBL" id="MYL72383.1"/>
    </source>
</evidence>
<dbReference type="NCBIfam" id="TIGR01787">
    <property type="entry name" value="squalene_cyclas"/>
    <property type="match status" value="1"/>
</dbReference>
<dbReference type="RefSeq" id="WP_160915784.1">
    <property type="nucleotide sequence ID" value="NZ_WMFA01000008.1"/>
</dbReference>
<proteinExistence type="inferred from homology"/>
<dbReference type="InterPro" id="IPR032697">
    <property type="entry name" value="SQ_cyclase_N"/>
</dbReference>
<dbReference type="NCBIfam" id="TIGR01507">
    <property type="entry name" value="hopene_cyclase"/>
    <property type="match status" value="1"/>
</dbReference>
<dbReference type="PANTHER" id="PTHR11764">
    <property type="entry name" value="TERPENE CYCLASE/MUTASE FAMILY MEMBER"/>
    <property type="match status" value="1"/>
</dbReference>
<evidence type="ECO:0000256" key="2">
    <source>
        <dbReference type="ARBA" id="ARBA00009755"/>
    </source>
</evidence>
<dbReference type="PROSITE" id="PS01074">
    <property type="entry name" value="TERPENE_SYNTHASES"/>
    <property type="match status" value="1"/>
</dbReference>
<comment type="pathway">
    <text evidence="1">Secondary metabolite biosynthesis; hopanoid biosynthesis.</text>
</comment>
<dbReference type="InterPro" id="IPR006400">
    <property type="entry name" value="Hopene-cyclase"/>
</dbReference>
<dbReference type="InterPro" id="IPR018333">
    <property type="entry name" value="Squalene_cyclase"/>
</dbReference>
<accession>A0A845FDA3</accession>
<comment type="caution">
    <text evidence="7">The sequence shown here is derived from an EMBL/GenBank/DDBJ whole genome shotgun (WGS) entry which is preliminary data.</text>
</comment>
<dbReference type="GO" id="GO:0005811">
    <property type="term" value="C:lipid droplet"/>
    <property type="evidence" value="ECO:0007669"/>
    <property type="project" value="InterPro"/>
</dbReference>
<gene>
    <name evidence="7" type="primary">shc</name>
    <name evidence="7" type="ORF">GLW00_16170</name>
</gene>
<evidence type="ECO:0000256" key="4">
    <source>
        <dbReference type="ARBA" id="ARBA00023235"/>
    </source>
</evidence>
<dbReference type="GO" id="GO:0051007">
    <property type="term" value="F:squalene-hopene cyclase activity"/>
    <property type="evidence" value="ECO:0007669"/>
    <property type="project" value="UniProtKB-EC"/>
</dbReference>